<evidence type="ECO:0000313" key="1">
    <source>
        <dbReference type="EMBL" id="CAG8981881.1"/>
    </source>
</evidence>
<gene>
    <name evidence="1" type="ORF">HYALB_00013961</name>
</gene>
<sequence length="301" mass="33985">MAAKTGEFPGNRNTELPLWPADQMQYMSIRYVDWATAPYTQIPAPGGVPGDFIARAFENIGLGPKTPEQIAARMKSMDLARSPKLLGTRVPFSPTCKTHPSGSHQWVWYGLSPMSDAHWKAKGLDEECHIEEALSVLQSVVGYIEYTQRPNIVGKRRNAFNKICGKLGVFQDACNALHATRGQRMPGWDLTKLWQEYIRCLYEFQQYQARAWLFTHLLTLQKHWKDRLVRGLSGGRVMSATQGTIRVCHLSIFILNKIQDLYAAIDILVHKSTDGYLMAQGIDPRFSGVTEIPAARINEIH</sequence>
<keyword evidence="2" id="KW-1185">Reference proteome</keyword>
<dbReference type="AlphaFoldDB" id="A0A9N9M0C3"/>
<protein>
    <submittedName>
        <fullName evidence="1">Uncharacterized protein</fullName>
    </submittedName>
</protein>
<proteinExistence type="predicted"/>
<name>A0A9N9M0C3_9HELO</name>
<accession>A0A9N9M0C3</accession>
<comment type="caution">
    <text evidence="1">The sequence shown here is derived from an EMBL/GenBank/DDBJ whole genome shotgun (WGS) entry which is preliminary data.</text>
</comment>
<evidence type="ECO:0000313" key="2">
    <source>
        <dbReference type="Proteomes" id="UP000701801"/>
    </source>
</evidence>
<reference evidence="1" key="1">
    <citation type="submission" date="2021-07" db="EMBL/GenBank/DDBJ databases">
        <authorList>
            <person name="Durling M."/>
        </authorList>
    </citation>
    <scope>NUCLEOTIDE SEQUENCE</scope>
</reference>
<dbReference type="Proteomes" id="UP000701801">
    <property type="component" value="Unassembled WGS sequence"/>
</dbReference>
<dbReference type="OrthoDB" id="3437405at2759"/>
<organism evidence="1 2">
    <name type="scientific">Hymenoscyphus albidus</name>
    <dbReference type="NCBI Taxonomy" id="595503"/>
    <lineage>
        <taxon>Eukaryota</taxon>
        <taxon>Fungi</taxon>
        <taxon>Dikarya</taxon>
        <taxon>Ascomycota</taxon>
        <taxon>Pezizomycotina</taxon>
        <taxon>Leotiomycetes</taxon>
        <taxon>Helotiales</taxon>
        <taxon>Helotiaceae</taxon>
        <taxon>Hymenoscyphus</taxon>
    </lineage>
</organism>
<dbReference type="EMBL" id="CAJVRM010000532">
    <property type="protein sequence ID" value="CAG8981881.1"/>
    <property type="molecule type" value="Genomic_DNA"/>
</dbReference>